<dbReference type="Proteomes" id="UP000218767">
    <property type="component" value="Unassembled WGS sequence"/>
</dbReference>
<accession>A0A2A4X3X4</accession>
<keyword evidence="1" id="KW-0812">Transmembrane</keyword>
<comment type="caution">
    <text evidence="2">The sequence shown here is derived from an EMBL/GenBank/DDBJ whole genome shotgun (WGS) entry which is preliminary data.</text>
</comment>
<dbReference type="EMBL" id="NVUL01000046">
    <property type="protein sequence ID" value="PCI77338.1"/>
    <property type="molecule type" value="Genomic_DNA"/>
</dbReference>
<evidence type="ECO:0000313" key="2">
    <source>
        <dbReference type="EMBL" id="PCI77338.1"/>
    </source>
</evidence>
<feature type="transmembrane region" description="Helical" evidence="1">
    <location>
        <begin position="144"/>
        <end position="162"/>
    </location>
</feature>
<feature type="transmembrane region" description="Helical" evidence="1">
    <location>
        <begin position="88"/>
        <end position="106"/>
    </location>
</feature>
<evidence type="ECO:0000313" key="3">
    <source>
        <dbReference type="Proteomes" id="UP000218767"/>
    </source>
</evidence>
<feature type="transmembrane region" description="Helical" evidence="1">
    <location>
        <begin position="12"/>
        <end position="34"/>
    </location>
</feature>
<reference evidence="3" key="1">
    <citation type="submission" date="2017-08" db="EMBL/GenBank/DDBJ databases">
        <title>A dynamic microbial community with high functional redundancy inhabits the cold, oxic subseafloor aquifer.</title>
        <authorList>
            <person name="Tully B.J."/>
            <person name="Wheat C.G."/>
            <person name="Glazer B.T."/>
            <person name="Huber J.A."/>
        </authorList>
    </citation>
    <scope>NUCLEOTIDE SEQUENCE [LARGE SCALE GENOMIC DNA]</scope>
</reference>
<proteinExistence type="predicted"/>
<sequence length="215" mass="24091">MPRHQLTISVRDYTASLFALAVVFVAIHLGLYFYNYQVEELPWLLLQLFDLDEENNLPTWYASFILLNIAFFVFIASKKTGLQKKAHWQFIAFGFLLLAIDEVAGLHESFNSSIEINWAIPGAILVLFLAAAYVPFLLSLRGKLALLFILSGALFVSGAIVTELLSEDMDSDSWGYTLAVALEEGLEMFGALLFLQLNLREMAEDGSVEIDTQVI</sequence>
<keyword evidence="1" id="KW-0472">Membrane</keyword>
<feature type="transmembrane region" description="Helical" evidence="1">
    <location>
        <begin position="59"/>
        <end position="76"/>
    </location>
</feature>
<gene>
    <name evidence="2" type="ORF">COB20_08285</name>
</gene>
<organism evidence="2 3">
    <name type="scientific">SAR86 cluster bacterium</name>
    <dbReference type="NCBI Taxonomy" id="2030880"/>
    <lineage>
        <taxon>Bacteria</taxon>
        <taxon>Pseudomonadati</taxon>
        <taxon>Pseudomonadota</taxon>
        <taxon>Gammaproteobacteria</taxon>
        <taxon>SAR86 cluster</taxon>
    </lineage>
</organism>
<dbReference type="AlphaFoldDB" id="A0A2A4X3X4"/>
<name>A0A2A4X3X4_9GAMM</name>
<feature type="transmembrane region" description="Helical" evidence="1">
    <location>
        <begin position="118"/>
        <end position="137"/>
    </location>
</feature>
<keyword evidence="1" id="KW-1133">Transmembrane helix</keyword>
<protein>
    <submittedName>
        <fullName evidence="2">Uncharacterized protein</fullName>
    </submittedName>
</protein>
<evidence type="ECO:0000256" key="1">
    <source>
        <dbReference type="SAM" id="Phobius"/>
    </source>
</evidence>